<feature type="transmembrane region" description="Helical" evidence="7">
    <location>
        <begin position="188"/>
        <end position="204"/>
    </location>
</feature>
<reference evidence="8 9" key="1">
    <citation type="submission" date="2017-06" db="EMBL/GenBank/DDBJ databases">
        <title>Complete genome of Helicobacter apodemus.</title>
        <authorList>
            <person name="Cho S."/>
        </authorList>
    </citation>
    <scope>NUCLEOTIDE SEQUENCE [LARGE SCALE GENOMIC DNA]</scope>
    <source>
        <strain evidence="9">SNUVETPUB-15-01</strain>
    </source>
</reference>
<proteinExistence type="inferred from homology"/>
<dbReference type="OrthoDB" id="9808135at2"/>
<gene>
    <name evidence="7 8" type="primary">nhaA</name>
    <name evidence="8" type="ORF">CDV25_03620</name>
</gene>
<evidence type="ECO:0000256" key="5">
    <source>
        <dbReference type="ARBA" id="ARBA00022989"/>
    </source>
</evidence>
<dbReference type="GO" id="GO:0005886">
    <property type="term" value="C:plasma membrane"/>
    <property type="evidence" value="ECO:0007669"/>
    <property type="project" value="UniProtKB-SubCell"/>
</dbReference>
<organism evidence="8 9">
    <name type="scientific">Helicobacter apodemus</name>
    <dbReference type="NCBI Taxonomy" id="135569"/>
    <lineage>
        <taxon>Bacteria</taxon>
        <taxon>Pseudomonadati</taxon>
        <taxon>Campylobacterota</taxon>
        <taxon>Epsilonproteobacteria</taxon>
        <taxon>Campylobacterales</taxon>
        <taxon>Helicobacteraceae</taxon>
        <taxon>Helicobacter</taxon>
    </lineage>
</organism>
<comment type="similarity">
    <text evidence="7">Belongs to the NhaA Na(+)/H(+) (TC 2.A.33) antiporter family.</text>
</comment>
<comment type="catalytic activity">
    <reaction evidence="7">
        <text>Na(+)(in) + 2 H(+)(out) = Na(+)(out) + 2 H(+)(in)</text>
        <dbReference type="Rhea" id="RHEA:29251"/>
        <dbReference type="ChEBI" id="CHEBI:15378"/>
        <dbReference type="ChEBI" id="CHEBI:29101"/>
    </reaction>
</comment>
<feature type="transmembrane region" description="Helical" evidence="7">
    <location>
        <begin position="373"/>
        <end position="395"/>
    </location>
</feature>
<keyword evidence="7" id="KW-0915">Sodium</keyword>
<dbReference type="GO" id="GO:0006885">
    <property type="term" value="P:regulation of pH"/>
    <property type="evidence" value="ECO:0007669"/>
    <property type="project" value="UniProtKB-UniRule"/>
</dbReference>
<keyword evidence="6 7" id="KW-0472">Membrane</keyword>
<feature type="transmembrane region" description="Helical" evidence="7">
    <location>
        <begin position="129"/>
        <end position="151"/>
    </location>
</feature>
<evidence type="ECO:0000256" key="6">
    <source>
        <dbReference type="ARBA" id="ARBA00023136"/>
    </source>
</evidence>
<name>A0A2U8FEV1_9HELI</name>
<evidence type="ECO:0000256" key="1">
    <source>
        <dbReference type="ARBA" id="ARBA00004429"/>
    </source>
</evidence>
<comment type="subcellular location">
    <subcellularLocation>
        <location evidence="1">Cell inner membrane</location>
        <topology evidence="1">Multi-pass membrane protein</topology>
    </subcellularLocation>
    <subcellularLocation>
        <location evidence="7">Cell membrane</location>
        <topology evidence="7">Multi-pass membrane protein</topology>
    </subcellularLocation>
</comment>
<dbReference type="Proteomes" id="UP000244890">
    <property type="component" value="Chromosome"/>
</dbReference>
<feature type="transmembrane region" description="Helical" evidence="7">
    <location>
        <begin position="21"/>
        <end position="42"/>
    </location>
</feature>
<dbReference type="RefSeq" id="WP_108910815.1">
    <property type="nucleotide sequence ID" value="NZ_CP021886.1"/>
</dbReference>
<feature type="transmembrane region" description="Helical" evidence="7">
    <location>
        <begin position="62"/>
        <end position="83"/>
    </location>
</feature>
<dbReference type="Pfam" id="PF06965">
    <property type="entry name" value="Na_H_antiport_1"/>
    <property type="match status" value="1"/>
</dbReference>
<feature type="transmembrane region" description="Helical" evidence="7">
    <location>
        <begin position="415"/>
        <end position="434"/>
    </location>
</feature>
<dbReference type="PANTHER" id="PTHR30341">
    <property type="entry name" value="SODIUM ION/PROTON ANTIPORTER NHAA-RELATED"/>
    <property type="match status" value="1"/>
</dbReference>
<keyword evidence="7" id="KW-0050">Antiport</keyword>
<feature type="transmembrane region" description="Helical" evidence="7">
    <location>
        <begin position="103"/>
        <end position="123"/>
    </location>
</feature>
<dbReference type="EMBL" id="CP021886">
    <property type="protein sequence ID" value="AWI33955.1"/>
    <property type="molecule type" value="Genomic_DNA"/>
</dbReference>
<evidence type="ECO:0000313" key="9">
    <source>
        <dbReference type="Proteomes" id="UP000244890"/>
    </source>
</evidence>
<accession>A0A2U8FEV1</accession>
<feature type="transmembrane region" description="Helical" evidence="7">
    <location>
        <begin position="163"/>
        <end position="182"/>
    </location>
</feature>
<comment type="function">
    <text evidence="7">Na(+)/H(+) antiporter that extrudes sodium in exchange for external protons.</text>
</comment>
<dbReference type="InterPro" id="IPR004670">
    <property type="entry name" value="NhaA"/>
</dbReference>
<evidence type="ECO:0000256" key="4">
    <source>
        <dbReference type="ARBA" id="ARBA00022692"/>
    </source>
</evidence>
<dbReference type="AlphaFoldDB" id="A0A2U8FEV1"/>
<evidence type="ECO:0000256" key="7">
    <source>
        <dbReference type="HAMAP-Rule" id="MF_01844"/>
    </source>
</evidence>
<protein>
    <recommendedName>
        <fullName evidence="7">Na(+)/H(+) antiporter NhaA</fullName>
    </recommendedName>
    <alternativeName>
        <fullName evidence="7">Sodium/proton antiporter NhaA</fullName>
    </alternativeName>
</protein>
<dbReference type="InterPro" id="IPR023171">
    <property type="entry name" value="Na/H_antiporter_dom_sf"/>
</dbReference>
<evidence type="ECO:0000256" key="2">
    <source>
        <dbReference type="ARBA" id="ARBA00022475"/>
    </source>
</evidence>
<feature type="transmembrane region" description="Helical" evidence="7">
    <location>
        <begin position="211"/>
        <end position="226"/>
    </location>
</feature>
<keyword evidence="5 7" id="KW-1133">Transmembrane helix</keyword>
<evidence type="ECO:0000313" key="8">
    <source>
        <dbReference type="EMBL" id="AWI33955.1"/>
    </source>
</evidence>
<feature type="transmembrane region" description="Helical" evidence="7">
    <location>
        <begin position="338"/>
        <end position="361"/>
    </location>
</feature>
<feature type="transmembrane region" description="Helical" evidence="7">
    <location>
        <begin position="232"/>
        <end position="250"/>
    </location>
</feature>
<keyword evidence="7" id="KW-0739">Sodium transport</keyword>
<dbReference type="KEGG" id="had:CDV25_03620"/>
<dbReference type="PANTHER" id="PTHR30341:SF0">
    <property type="entry name" value="NA(+)_H(+) ANTIPORTER NHAA"/>
    <property type="match status" value="1"/>
</dbReference>
<dbReference type="Gene3D" id="1.20.1530.10">
    <property type="entry name" value="Na+/H+ antiporter like domain"/>
    <property type="match status" value="1"/>
</dbReference>
<evidence type="ECO:0000256" key="3">
    <source>
        <dbReference type="ARBA" id="ARBA00022519"/>
    </source>
</evidence>
<dbReference type="GO" id="GO:0015385">
    <property type="term" value="F:sodium:proton antiporter activity"/>
    <property type="evidence" value="ECO:0007669"/>
    <property type="project" value="UniProtKB-UniRule"/>
</dbReference>
<keyword evidence="2 7" id="KW-1003">Cell membrane</keyword>
<keyword evidence="3" id="KW-0997">Cell inner membrane</keyword>
<keyword evidence="7" id="KW-0406">Ion transport</keyword>
<keyword evidence="4 7" id="KW-0812">Transmembrane</keyword>
<sequence>MELQNNSGILETFKKLTKSESFAGVLLLCCAVLAMIAANSPLSEMYAALWKSKIGLDINGSFIGMSLGAWINDALMAFFFLVVGLEIKREVLFGELAGFKRAALPVIAALGGMVGPGLIYYALNAGTQSAHGFGIPMATDIAFALGVLSVLGKRVSISVKVFLVSLAVADDLGAIIVIAVFYSSGLSLSWLVVAAGIIFVLMVLNKMGVKALSLYMILGVFLWIAVHNSGIHATIAAVALAFTIPVSPKIDTLSFMEKMKVVVSHFQESEKRKDSVLLQSEQVEALHHLAQHKNAVQNPLMRLEHALAPYSSFLIMPIFAFANAGVTIGANIDFGIDHVFLGILCGLVLGKPIGIFTFTFLAEKLGIAARPQCVSWVEIFGAGALGGIGFTMSIFVTNLAFSGDHALVATDVAKISILIASFTAGILGSIFFFIRDKVCHH</sequence>
<keyword evidence="7" id="KW-0813">Transport</keyword>
<feature type="transmembrane region" description="Helical" evidence="7">
    <location>
        <begin position="307"/>
        <end position="332"/>
    </location>
</feature>
<dbReference type="HAMAP" id="MF_01844">
    <property type="entry name" value="NhaA"/>
    <property type="match status" value="1"/>
</dbReference>
<dbReference type="NCBIfam" id="TIGR00773">
    <property type="entry name" value="NhaA"/>
    <property type="match status" value="1"/>
</dbReference>